<dbReference type="InterPro" id="IPR026838">
    <property type="entry name" value="YheC/D"/>
</dbReference>
<dbReference type="Gene3D" id="3.30.470.20">
    <property type="entry name" value="ATP-grasp fold, B domain"/>
    <property type="match status" value="1"/>
</dbReference>
<protein>
    <submittedName>
        <fullName evidence="1">YheC/D like ATP-grasp</fullName>
    </submittedName>
</protein>
<gene>
    <name evidence="1" type="ORF">SAMN05216192_13126</name>
</gene>
<proteinExistence type="predicted"/>
<reference evidence="2" key="1">
    <citation type="submission" date="2016-10" db="EMBL/GenBank/DDBJ databases">
        <authorList>
            <person name="Varghese N."/>
            <person name="Submissions S."/>
        </authorList>
    </citation>
    <scope>NUCLEOTIDE SEQUENCE [LARGE SCALE GENOMIC DNA]</scope>
    <source>
        <strain evidence="2">CGMCC 1.11012</strain>
    </source>
</reference>
<dbReference type="AlphaFoldDB" id="A0A1G8Z2E8"/>
<name>A0A1G8Z2E8_9BACL</name>
<evidence type="ECO:0000313" key="1">
    <source>
        <dbReference type="EMBL" id="SDK08420.1"/>
    </source>
</evidence>
<dbReference type="SUPFAM" id="SSF56059">
    <property type="entry name" value="Glutathione synthetase ATP-binding domain-like"/>
    <property type="match status" value="1"/>
</dbReference>
<dbReference type="Proteomes" id="UP000199050">
    <property type="component" value="Unassembled WGS sequence"/>
</dbReference>
<keyword evidence="2" id="KW-1185">Reference proteome</keyword>
<dbReference type="OrthoDB" id="7869153at2"/>
<organism evidence="1 2">
    <name type="scientific">Paenibacillus typhae</name>
    <dbReference type="NCBI Taxonomy" id="1174501"/>
    <lineage>
        <taxon>Bacteria</taxon>
        <taxon>Bacillati</taxon>
        <taxon>Bacillota</taxon>
        <taxon>Bacilli</taxon>
        <taxon>Bacillales</taxon>
        <taxon>Paenibacillaceae</taxon>
        <taxon>Paenibacillus</taxon>
    </lineage>
</organism>
<sequence>MGQKLVGILLNAAMHRGVPRLKTGQESLEAYEEAAAGYGMVPCFLQLSDINLEPGFSVAYVKGLQGYQRTVVPTPAVIHNRAIFSPGSTGIERLLGQGLQIFNTCNRYGKDHIHGLLQQNEALRGFLPDSAAGLAGLRDMVNRHHDLILKPCRGSVGKGVMRLSRKAGSRRWSWTYLPAGSRRYVSRNVSPENLHPALRARFAAMPYLVQERIPLAEMNGRPFDLRVTVQRGWGGDWQVTGMFAKLAAPGGFVSNIARGGEAFSASAVLEQVFGGEAAASIRRSVQMLSLSIARQLEQSLPGLADIGLDIGITKDLRLYFIECNGRDQRYGFQKAGLSGTWKDSYRRPMGYARFLLDNPSRYIRY</sequence>
<dbReference type="Pfam" id="PF14398">
    <property type="entry name" value="ATPgrasp_YheCD"/>
    <property type="match status" value="1"/>
</dbReference>
<evidence type="ECO:0000313" key="2">
    <source>
        <dbReference type="Proteomes" id="UP000199050"/>
    </source>
</evidence>
<dbReference type="EMBL" id="FNDX01000031">
    <property type="protein sequence ID" value="SDK08420.1"/>
    <property type="molecule type" value="Genomic_DNA"/>
</dbReference>
<dbReference type="RefSeq" id="WP_090717094.1">
    <property type="nucleotide sequence ID" value="NZ_CBCSKY010000035.1"/>
</dbReference>
<accession>A0A1G8Z2E8</accession>
<dbReference type="STRING" id="1174501.SAMN05216192_13126"/>